<proteinExistence type="predicted"/>
<feature type="transmembrane region" description="Helical" evidence="1">
    <location>
        <begin position="6"/>
        <end position="23"/>
    </location>
</feature>
<organism evidence="2">
    <name type="scientific">Paraprevotella clara</name>
    <dbReference type="NCBI Taxonomy" id="454154"/>
    <lineage>
        <taxon>Bacteria</taxon>
        <taxon>Pseudomonadati</taxon>
        <taxon>Bacteroidota</taxon>
        <taxon>Bacteroidia</taxon>
        <taxon>Bacteroidales</taxon>
        <taxon>Prevotellaceae</taxon>
        <taxon>Paraprevotella</taxon>
    </lineage>
</organism>
<evidence type="ECO:0000313" key="2">
    <source>
        <dbReference type="EMBL" id="VYU62953.1"/>
    </source>
</evidence>
<keyword evidence="1" id="KW-1133">Transmembrane helix</keyword>
<sequence length="36" mass="4045">MEAIFVLSAIGLPCVVFLVWCLTPSGKRWLKANHMI</sequence>
<dbReference type="EMBL" id="CACRUT010000029">
    <property type="protein sequence ID" value="VYU62953.1"/>
    <property type="molecule type" value="Genomic_DNA"/>
</dbReference>
<name>A0A6N3GFW7_9BACT</name>
<evidence type="ECO:0000256" key="1">
    <source>
        <dbReference type="SAM" id="Phobius"/>
    </source>
</evidence>
<keyword evidence="1" id="KW-0472">Membrane</keyword>
<gene>
    <name evidence="2" type="ORF">PCLFYP37_03386</name>
</gene>
<reference evidence="2" key="1">
    <citation type="submission" date="2019-11" db="EMBL/GenBank/DDBJ databases">
        <authorList>
            <person name="Feng L."/>
        </authorList>
    </citation>
    <scope>NUCLEOTIDE SEQUENCE</scope>
    <source>
        <strain evidence="2">PclaraLFYP37</strain>
    </source>
</reference>
<accession>A0A6N3GFW7</accession>
<keyword evidence="1" id="KW-0812">Transmembrane</keyword>
<dbReference type="AlphaFoldDB" id="A0A6N3GFW7"/>
<protein>
    <submittedName>
        <fullName evidence="2">Uncharacterized protein</fullName>
    </submittedName>
</protein>